<proteinExistence type="predicted"/>
<dbReference type="AlphaFoldDB" id="A0AAE3K9C6"/>
<reference evidence="2" key="1">
    <citation type="journal article" date="2022" name="Syst. Appl. Microbiol.">
        <title>Natronocalculus amylovorans gen. nov., sp. nov., and Natranaeroarchaeum aerophilus sp. nov., dominant culturable amylolytic natronoarchaea from hypersaline soda lakes in southwestern Siberia.</title>
        <authorList>
            <person name="Sorokin D.Y."/>
            <person name="Elcheninov A.G."/>
            <person name="Khizhniak T.V."/>
            <person name="Koenen M."/>
            <person name="Bale N.J."/>
            <person name="Damste J.S.S."/>
            <person name="Kublanov I.V."/>
        </authorList>
    </citation>
    <scope>NUCLEOTIDE SEQUENCE</scope>
    <source>
        <strain evidence="2">AArc-St2</strain>
    </source>
</reference>
<dbReference type="PANTHER" id="PTHR36930">
    <property type="entry name" value="METAL-SULFUR CLUSTER BIOSYNTHESIS PROTEINS YUAD-RELATED"/>
    <property type="match status" value="1"/>
</dbReference>
<feature type="domain" description="MOSC" evidence="1">
    <location>
        <begin position="20"/>
        <end position="162"/>
    </location>
</feature>
<reference evidence="2" key="2">
    <citation type="submission" date="2022-02" db="EMBL/GenBank/DDBJ databases">
        <authorList>
            <person name="Elcheninov A.G."/>
            <person name="Sorokin D.Y."/>
            <person name="Kublanov I.V."/>
        </authorList>
    </citation>
    <scope>NUCLEOTIDE SEQUENCE</scope>
    <source>
        <strain evidence="2">AArc-St2</strain>
    </source>
</reference>
<dbReference type="InterPro" id="IPR011037">
    <property type="entry name" value="Pyrv_Knase-like_insert_dom_sf"/>
</dbReference>
<dbReference type="InterPro" id="IPR052716">
    <property type="entry name" value="MOSC_domain"/>
</dbReference>
<dbReference type="PROSITE" id="PS51340">
    <property type="entry name" value="MOSC"/>
    <property type="match status" value="1"/>
</dbReference>
<dbReference type="InterPro" id="IPR005302">
    <property type="entry name" value="MoCF_Sase_C"/>
</dbReference>
<dbReference type="GO" id="GO:0030170">
    <property type="term" value="F:pyridoxal phosphate binding"/>
    <property type="evidence" value="ECO:0007669"/>
    <property type="project" value="InterPro"/>
</dbReference>
<comment type="caution">
    <text evidence="2">The sequence shown here is derived from an EMBL/GenBank/DDBJ whole genome shotgun (WGS) entry which is preliminary data.</text>
</comment>
<evidence type="ECO:0000313" key="3">
    <source>
        <dbReference type="Proteomes" id="UP001203207"/>
    </source>
</evidence>
<accession>A0AAE3K9C6</accession>
<dbReference type="Gene3D" id="2.40.33.20">
    <property type="entry name" value="PK beta-barrel domain-like"/>
    <property type="match status" value="1"/>
</dbReference>
<dbReference type="Proteomes" id="UP001203207">
    <property type="component" value="Unassembled WGS sequence"/>
</dbReference>
<evidence type="ECO:0000313" key="2">
    <source>
        <dbReference type="EMBL" id="MCL9817435.1"/>
    </source>
</evidence>
<dbReference type="Pfam" id="PF03473">
    <property type="entry name" value="MOSC"/>
    <property type="match status" value="1"/>
</dbReference>
<dbReference type="PANTHER" id="PTHR36930:SF1">
    <property type="entry name" value="MOSC DOMAIN-CONTAINING PROTEIN"/>
    <property type="match status" value="1"/>
</dbReference>
<sequence length="163" mass="17544">MQQGMVTGVYIAPDSGDPMEPKSEVEAVANRGLRGDRYFDNNGLWNLLDQDPDRDIKGASDVTFIETEAIAAATDAINTTIEPGAHRRNITTEGVALNHLVGERFTVGEVVCEGIELCEPCGYMQSLIGESELSEALVHRGGLNATIVTAGIIAVDDVIRWDV</sequence>
<organism evidence="2 3">
    <name type="scientific">Natronocalculus amylovorans</name>
    <dbReference type="NCBI Taxonomy" id="2917812"/>
    <lineage>
        <taxon>Archaea</taxon>
        <taxon>Methanobacteriati</taxon>
        <taxon>Methanobacteriota</taxon>
        <taxon>Stenosarchaea group</taxon>
        <taxon>Halobacteria</taxon>
        <taxon>Halobacteriales</taxon>
        <taxon>Haloferacaceae</taxon>
        <taxon>Natronocalculus</taxon>
    </lineage>
</organism>
<protein>
    <submittedName>
        <fullName evidence="2">MOSC domain-containing protein</fullName>
    </submittedName>
</protein>
<dbReference type="GO" id="GO:0003824">
    <property type="term" value="F:catalytic activity"/>
    <property type="evidence" value="ECO:0007669"/>
    <property type="project" value="InterPro"/>
</dbReference>
<dbReference type="RefSeq" id="WP_250584540.1">
    <property type="nucleotide sequence ID" value="NZ_JAKRVX010000004.1"/>
</dbReference>
<dbReference type="EMBL" id="JAKRVX010000004">
    <property type="protein sequence ID" value="MCL9817435.1"/>
    <property type="molecule type" value="Genomic_DNA"/>
</dbReference>
<dbReference type="SUPFAM" id="SSF50800">
    <property type="entry name" value="PK beta-barrel domain-like"/>
    <property type="match status" value="1"/>
</dbReference>
<dbReference type="GO" id="GO:0030151">
    <property type="term" value="F:molybdenum ion binding"/>
    <property type="evidence" value="ECO:0007669"/>
    <property type="project" value="InterPro"/>
</dbReference>
<name>A0AAE3K9C6_9EURY</name>
<keyword evidence="3" id="KW-1185">Reference proteome</keyword>
<evidence type="ECO:0000259" key="1">
    <source>
        <dbReference type="PROSITE" id="PS51340"/>
    </source>
</evidence>
<gene>
    <name evidence="2" type="ORF">AArcSt2_10820</name>
</gene>